<comment type="caution">
    <text evidence="10">The sequence shown here is derived from an EMBL/GenBank/DDBJ whole genome shotgun (WGS) entry which is preliminary data.</text>
</comment>
<dbReference type="EMBL" id="CAJVPV010000008">
    <property type="protein sequence ID" value="CAG8437774.1"/>
    <property type="molecule type" value="Genomic_DNA"/>
</dbReference>
<keyword evidence="4 7" id="KW-0833">Ubl conjugation pathway</keyword>
<accession>A0A9N8YLU5</accession>
<sequence>MVEATENISPPVIRRITKELGNLKAQPPEGIRVLMNELNVCDVQAWISGPEGTPYEGGYFKVKVIFGTDFPTAPPKCIFITKIFHPNVSKSGEVCVDTLKRDWNKEFGIEHILLTIKCLLIVPNPESALNDDAGKLLLDSYDDYAKRARMMTGIHAQCKPAVFSNNSVTTTTSPSSTSGTNAASTISTSSPPQKIVSIQTKSPSTTTPTSSYTPLVTPLAVSKSKNESEAVGNVKKNVTSLTSDNSNLSVTPKKRSGDKKLDKKQADKKRSLKRL</sequence>
<organism evidence="10 11">
    <name type="scientific">Acaulospora morrowiae</name>
    <dbReference type="NCBI Taxonomy" id="94023"/>
    <lineage>
        <taxon>Eukaryota</taxon>
        <taxon>Fungi</taxon>
        <taxon>Fungi incertae sedis</taxon>
        <taxon>Mucoromycota</taxon>
        <taxon>Glomeromycotina</taxon>
        <taxon>Glomeromycetes</taxon>
        <taxon>Diversisporales</taxon>
        <taxon>Acaulosporaceae</taxon>
        <taxon>Acaulospora</taxon>
    </lineage>
</organism>
<feature type="compositionally biased region" description="Low complexity" evidence="8">
    <location>
        <begin position="167"/>
        <end position="192"/>
    </location>
</feature>
<dbReference type="OrthoDB" id="10069349at2759"/>
<keyword evidence="11" id="KW-1185">Reference proteome</keyword>
<gene>
    <name evidence="10" type="ORF">AMORRO_LOCUS41</name>
</gene>
<dbReference type="Proteomes" id="UP000789342">
    <property type="component" value="Unassembled WGS sequence"/>
</dbReference>
<evidence type="ECO:0000256" key="2">
    <source>
        <dbReference type="ARBA" id="ARBA00022679"/>
    </source>
</evidence>
<dbReference type="PROSITE" id="PS50127">
    <property type="entry name" value="UBC_2"/>
    <property type="match status" value="1"/>
</dbReference>
<evidence type="ECO:0000313" key="10">
    <source>
        <dbReference type="EMBL" id="CAG8437774.1"/>
    </source>
</evidence>
<proteinExistence type="inferred from homology"/>
<evidence type="ECO:0000256" key="7">
    <source>
        <dbReference type="RuleBase" id="RU362109"/>
    </source>
</evidence>
<dbReference type="InterPro" id="IPR023313">
    <property type="entry name" value="UBQ-conjugating_AS"/>
</dbReference>
<dbReference type="InterPro" id="IPR016135">
    <property type="entry name" value="UBQ-conjugating_enzyme/RWD"/>
</dbReference>
<evidence type="ECO:0000313" key="11">
    <source>
        <dbReference type="Proteomes" id="UP000789342"/>
    </source>
</evidence>
<dbReference type="SUPFAM" id="SSF54495">
    <property type="entry name" value="UBC-like"/>
    <property type="match status" value="1"/>
</dbReference>
<feature type="domain" description="UBC core" evidence="9">
    <location>
        <begin position="11"/>
        <end position="157"/>
    </location>
</feature>
<evidence type="ECO:0000259" key="9">
    <source>
        <dbReference type="PROSITE" id="PS50127"/>
    </source>
</evidence>
<keyword evidence="2" id="KW-0808">Transferase</keyword>
<dbReference type="InterPro" id="IPR000608">
    <property type="entry name" value="UBC"/>
</dbReference>
<dbReference type="GO" id="GO:0061631">
    <property type="term" value="F:ubiquitin conjugating enzyme activity"/>
    <property type="evidence" value="ECO:0007669"/>
    <property type="project" value="UniProtKB-EC"/>
</dbReference>
<dbReference type="CDD" id="cd23804">
    <property type="entry name" value="UBCc_UBE2S"/>
    <property type="match status" value="1"/>
</dbReference>
<dbReference type="SMART" id="SM00212">
    <property type="entry name" value="UBCc"/>
    <property type="match status" value="1"/>
</dbReference>
<dbReference type="PANTHER" id="PTHR24067">
    <property type="entry name" value="UBIQUITIN-CONJUGATING ENZYME E2"/>
    <property type="match status" value="1"/>
</dbReference>
<dbReference type="Gene3D" id="3.10.110.10">
    <property type="entry name" value="Ubiquitin Conjugating Enzyme"/>
    <property type="match status" value="1"/>
</dbReference>
<dbReference type="GO" id="GO:0005524">
    <property type="term" value="F:ATP binding"/>
    <property type="evidence" value="ECO:0007669"/>
    <property type="project" value="UniProtKB-UniRule"/>
</dbReference>
<evidence type="ECO:0000256" key="5">
    <source>
        <dbReference type="ARBA" id="ARBA00022840"/>
    </source>
</evidence>
<feature type="region of interest" description="Disordered" evidence="8">
    <location>
        <begin position="167"/>
        <end position="275"/>
    </location>
</feature>
<feature type="active site" description="Glycyl thioester intermediate" evidence="6">
    <location>
        <position position="95"/>
    </location>
</feature>
<dbReference type="Pfam" id="PF00179">
    <property type="entry name" value="UQ_con"/>
    <property type="match status" value="1"/>
</dbReference>
<evidence type="ECO:0000256" key="8">
    <source>
        <dbReference type="SAM" id="MobiDB-lite"/>
    </source>
</evidence>
<protein>
    <recommendedName>
        <fullName evidence="1">E2 ubiquitin-conjugating enzyme</fullName>
        <ecNumber evidence="1">2.3.2.23</ecNumber>
    </recommendedName>
</protein>
<feature type="compositionally biased region" description="Polar residues" evidence="8">
    <location>
        <begin position="236"/>
        <end position="250"/>
    </location>
</feature>
<dbReference type="FunFam" id="3.10.110.10:FF:000031">
    <property type="entry name" value="Ubiquitin-conjugating enzyme E2 22"/>
    <property type="match status" value="1"/>
</dbReference>
<evidence type="ECO:0000256" key="3">
    <source>
        <dbReference type="ARBA" id="ARBA00022741"/>
    </source>
</evidence>
<comment type="similarity">
    <text evidence="7">Belongs to the ubiquitin-conjugating enzyme family.</text>
</comment>
<dbReference type="EC" id="2.3.2.23" evidence="1"/>
<reference evidence="10" key="1">
    <citation type="submission" date="2021-06" db="EMBL/GenBank/DDBJ databases">
        <authorList>
            <person name="Kallberg Y."/>
            <person name="Tangrot J."/>
            <person name="Rosling A."/>
        </authorList>
    </citation>
    <scope>NUCLEOTIDE SEQUENCE</scope>
    <source>
        <strain evidence="10">CL551</strain>
    </source>
</reference>
<keyword evidence="3 7" id="KW-0547">Nucleotide-binding</keyword>
<feature type="compositionally biased region" description="Low complexity" evidence="8">
    <location>
        <begin position="200"/>
        <end position="218"/>
    </location>
</feature>
<evidence type="ECO:0000256" key="6">
    <source>
        <dbReference type="PROSITE-ProRule" id="PRU10133"/>
    </source>
</evidence>
<evidence type="ECO:0000256" key="1">
    <source>
        <dbReference type="ARBA" id="ARBA00012486"/>
    </source>
</evidence>
<dbReference type="PROSITE" id="PS00183">
    <property type="entry name" value="UBC_1"/>
    <property type="match status" value="1"/>
</dbReference>
<feature type="compositionally biased region" description="Basic and acidic residues" evidence="8">
    <location>
        <begin position="258"/>
        <end position="269"/>
    </location>
</feature>
<keyword evidence="5 7" id="KW-0067">ATP-binding</keyword>
<name>A0A9N8YLU5_9GLOM</name>
<dbReference type="AlphaFoldDB" id="A0A9N8YLU5"/>
<evidence type="ECO:0000256" key="4">
    <source>
        <dbReference type="ARBA" id="ARBA00022786"/>
    </source>
</evidence>
<dbReference type="InterPro" id="IPR050113">
    <property type="entry name" value="Ub_conjugating_enzyme"/>
</dbReference>